<dbReference type="OrthoDB" id="5386682at2759"/>
<protein>
    <submittedName>
        <fullName evidence="2">Heterokaryon incompatibility protein 6, OR allele</fullName>
    </submittedName>
</protein>
<dbReference type="Proteomes" id="UP000660729">
    <property type="component" value="Unassembled WGS sequence"/>
</dbReference>
<dbReference type="PANTHER" id="PTHR24148:SF82">
    <property type="entry name" value="HETEROKARYON INCOMPATIBILITY DOMAIN-CONTAINING PROTEIN"/>
    <property type="match status" value="1"/>
</dbReference>
<dbReference type="EMBL" id="JABCIY010000104">
    <property type="protein sequence ID" value="KAF7192838.1"/>
    <property type="molecule type" value="Genomic_DNA"/>
</dbReference>
<dbReference type="InterPro" id="IPR052895">
    <property type="entry name" value="HetReg/Transcr_Mod"/>
</dbReference>
<accession>A0A8H6VHQ8</accession>
<comment type="caution">
    <text evidence="2">The sequence shown here is derived from an EMBL/GenBank/DDBJ whole genome shotgun (WGS) entry which is preliminary data.</text>
</comment>
<evidence type="ECO:0000313" key="3">
    <source>
        <dbReference type="Proteomes" id="UP000660729"/>
    </source>
</evidence>
<dbReference type="AlphaFoldDB" id="A0A8H6VHQ8"/>
<evidence type="ECO:0000313" key="2">
    <source>
        <dbReference type="EMBL" id="KAF7192838.1"/>
    </source>
</evidence>
<reference evidence="2" key="1">
    <citation type="submission" date="2020-04" db="EMBL/GenBank/DDBJ databases">
        <title>Draft genome resource of the tomato pathogen Pseudocercospora fuligena.</title>
        <authorList>
            <person name="Zaccaron A."/>
        </authorList>
    </citation>
    <scope>NUCLEOTIDE SEQUENCE</scope>
    <source>
        <strain evidence="2">PF001</strain>
    </source>
</reference>
<name>A0A8H6VHQ8_9PEZI</name>
<dbReference type="InterPro" id="IPR010730">
    <property type="entry name" value="HET"/>
</dbReference>
<feature type="domain" description="Heterokaryon incompatibility" evidence="1">
    <location>
        <begin position="47"/>
        <end position="206"/>
    </location>
</feature>
<dbReference type="PANTHER" id="PTHR24148">
    <property type="entry name" value="ANKYRIN REPEAT DOMAIN-CONTAINING PROTEIN 39 HOMOLOG-RELATED"/>
    <property type="match status" value="1"/>
</dbReference>
<organism evidence="2 3">
    <name type="scientific">Pseudocercospora fuligena</name>
    <dbReference type="NCBI Taxonomy" id="685502"/>
    <lineage>
        <taxon>Eukaryota</taxon>
        <taxon>Fungi</taxon>
        <taxon>Dikarya</taxon>
        <taxon>Ascomycota</taxon>
        <taxon>Pezizomycotina</taxon>
        <taxon>Dothideomycetes</taxon>
        <taxon>Dothideomycetidae</taxon>
        <taxon>Mycosphaerellales</taxon>
        <taxon>Mycosphaerellaceae</taxon>
        <taxon>Pseudocercospora</taxon>
    </lineage>
</organism>
<proteinExistence type="predicted"/>
<evidence type="ECO:0000259" key="1">
    <source>
        <dbReference type="Pfam" id="PF06985"/>
    </source>
</evidence>
<sequence>MARKRRIYDPLSKNEFRVLILKPGRHEDPIRCKLKVHSLDEQPLIPYETISYVWGDPRAQRRIFLNGRAVYVPISTKQAMKDMRLPTERRRLWIDAICVNQKGLDERSQQVALMGRIYSCGIRNLIYLGNGPGIVAKAIFDVIEAATIKLSTAIILESDGVQEDWTYERWKPKSWKASSPLIEADVTPLEQLFERPWFTRLWVMQEACLAKENFVCFGNMHGDFQQLLDICLATGVASSYWSWSEKAKKGFDTLFWMQYIIHSLQLAHENFDIHDVLHLAQRLVTKERHDRVFAVRDMLLVNCESHEISNLLAVDYRKPIGAVFKDATIYALMTSRTDKILNEICHREEADMFADGRSSWTAPWDRQQDYRKSSSIFDWENGFAGWFSPDQKQRLEVGTAQANSVLAVSSLVLDEASEVTAPVSVSIGTFQML</sequence>
<dbReference type="Pfam" id="PF06985">
    <property type="entry name" value="HET"/>
    <property type="match status" value="1"/>
</dbReference>
<gene>
    <name evidence="2" type="ORF">HII31_05821</name>
</gene>
<keyword evidence="3" id="KW-1185">Reference proteome</keyword>